<dbReference type="EMBL" id="CP048113">
    <property type="protein sequence ID" value="QHS59229.1"/>
    <property type="molecule type" value="Genomic_DNA"/>
</dbReference>
<dbReference type="Gene3D" id="3.40.30.10">
    <property type="entry name" value="Glutaredoxin"/>
    <property type="match status" value="1"/>
</dbReference>
<dbReference type="Pfam" id="PF14595">
    <property type="entry name" value="Thioredoxin_9"/>
    <property type="match status" value="1"/>
</dbReference>
<evidence type="ECO:0000313" key="2">
    <source>
        <dbReference type="Proteomes" id="UP000476411"/>
    </source>
</evidence>
<sequence>MTFEEYCTLFESIIHTDPDNQLAPYDSAEYVEYTRLNWSRTNRWLKRGHLSDELLAVVQKIKIPQHWIVITEPWCGDAAHSIPFIKMVSDTNPLITVSYELRDSEPFRINNYLTNGSKSIPKVICTDGSGAEVMIWGPRPHDCQLLYRQLLADKVPYELIKTALQQWYNVNKGMDIQQEIATLLANGNNKYV</sequence>
<name>A0A6B9ZBM1_9BACT</name>
<proteinExistence type="predicted"/>
<dbReference type="RefSeq" id="WP_162330926.1">
    <property type="nucleotide sequence ID" value="NZ_CP048113.1"/>
</dbReference>
<dbReference type="Proteomes" id="UP000476411">
    <property type="component" value="Chromosome"/>
</dbReference>
<accession>A0A6B9ZBM1</accession>
<reference evidence="1 2" key="1">
    <citation type="submission" date="2020-01" db="EMBL/GenBank/DDBJ databases">
        <title>Complete genome sequence of Chitinophaga sp. H33E-04 isolated from quinoa roots.</title>
        <authorList>
            <person name="Weon H.-Y."/>
            <person name="Lee S.A."/>
        </authorList>
    </citation>
    <scope>NUCLEOTIDE SEQUENCE [LARGE SCALE GENOMIC DNA]</scope>
    <source>
        <strain evidence="1 2">H33E-04</strain>
    </source>
</reference>
<gene>
    <name evidence="1" type="ORF">GWR21_06415</name>
</gene>
<protein>
    <submittedName>
        <fullName evidence="1">Thioredoxin family protein</fullName>
    </submittedName>
</protein>
<keyword evidence="2" id="KW-1185">Reference proteome</keyword>
<organism evidence="1 2">
    <name type="scientific">Chitinophaga agri</name>
    <dbReference type="NCBI Taxonomy" id="2703787"/>
    <lineage>
        <taxon>Bacteria</taxon>
        <taxon>Pseudomonadati</taxon>
        <taxon>Bacteroidota</taxon>
        <taxon>Chitinophagia</taxon>
        <taxon>Chitinophagales</taxon>
        <taxon>Chitinophagaceae</taxon>
        <taxon>Chitinophaga</taxon>
    </lineage>
</organism>
<dbReference type="KEGG" id="chih:GWR21_06415"/>
<evidence type="ECO:0000313" key="1">
    <source>
        <dbReference type="EMBL" id="QHS59229.1"/>
    </source>
</evidence>
<dbReference type="AlphaFoldDB" id="A0A6B9ZBM1"/>